<protein>
    <submittedName>
        <fullName evidence="1">Uncharacterized protein</fullName>
    </submittedName>
</protein>
<name>X1GZA1_9ZZZZ</name>
<sequence>MENIRYLKIVLEKELRNAASSISDMSDYAQKKEAEEHIQGKVIDPIKAVLKEFDLKFGVNDEKI</sequence>
<proteinExistence type="predicted"/>
<comment type="caution">
    <text evidence="1">The sequence shown here is derived from an EMBL/GenBank/DDBJ whole genome shotgun (WGS) entry which is preliminary data.</text>
</comment>
<dbReference type="AlphaFoldDB" id="X1GZA1"/>
<dbReference type="EMBL" id="BARU01005574">
    <property type="protein sequence ID" value="GAH38358.1"/>
    <property type="molecule type" value="Genomic_DNA"/>
</dbReference>
<organism evidence="1">
    <name type="scientific">marine sediment metagenome</name>
    <dbReference type="NCBI Taxonomy" id="412755"/>
    <lineage>
        <taxon>unclassified sequences</taxon>
        <taxon>metagenomes</taxon>
        <taxon>ecological metagenomes</taxon>
    </lineage>
</organism>
<reference evidence="1" key="1">
    <citation type="journal article" date="2014" name="Front. Microbiol.">
        <title>High frequency of phylogenetically diverse reductive dehalogenase-homologous genes in deep subseafloor sedimentary metagenomes.</title>
        <authorList>
            <person name="Kawai M."/>
            <person name="Futagami T."/>
            <person name="Toyoda A."/>
            <person name="Takaki Y."/>
            <person name="Nishi S."/>
            <person name="Hori S."/>
            <person name="Arai W."/>
            <person name="Tsubouchi T."/>
            <person name="Morono Y."/>
            <person name="Uchiyama I."/>
            <person name="Ito T."/>
            <person name="Fujiyama A."/>
            <person name="Inagaki F."/>
            <person name="Takami H."/>
        </authorList>
    </citation>
    <scope>NUCLEOTIDE SEQUENCE</scope>
    <source>
        <strain evidence="1">Expedition CK06-06</strain>
    </source>
</reference>
<gene>
    <name evidence="1" type="ORF">S03H2_10885</name>
</gene>
<evidence type="ECO:0000313" key="1">
    <source>
        <dbReference type="EMBL" id="GAH38358.1"/>
    </source>
</evidence>
<accession>X1GZA1</accession>